<dbReference type="Proteomes" id="UP000695022">
    <property type="component" value="Unplaced"/>
</dbReference>
<evidence type="ECO:0000256" key="3">
    <source>
        <dbReference type="ARBA" id="ARBA00022670"/>
    </source>
</evidence>
<dbReference type="InterPro" id="IPR002469">
    <property type="entry name" value="Peptidase_S9B_N"/>
</dbReference>
<evidence type="ECO:0000313" key="15">
    <source>
        <dbReference type="Proteomes" id="UP000695022"/>
    </source>
</evidence>
<comment type="subcellular location">
    <subcellularLocation>
        <location evidence="11">Endomembrane system</location>
        <topology evidence="11">Single-pass membrane protein</topology>
    </subcellularLocation>
    <subcellularLocation>
        <location evidence="1">Membrane</location>
        <topology evidence="1">Single-pass type II membrane protein</topology>
    </subcellularLocation>
</comment>
<evidence type="ECO:0000256" key="10">
    <source>
        <dbReference type="ARBA" id="ARBA00023180"/>
    </source>
</evidence>
<evidence type="ECO:0000256" key="6">
    <source>
        <dbReference type="ARBA" id="ARBA00022825"/>
    </source>
</evidence>
<evidence type="ECO:0000256" key="2">
    <source>
        <dbReference type="ARBA" id="ARBA00022438"/>
    </source>
</evidence>
<keyword evidence="8 12" id="KW-1133">Transmembrane helix</keyword>
<dbReference type="Gene3D" id="2.140.10.30">
    <property type="entry name" value="Dipeptidylpeptidase IV, N-terminal domain"/>
    <property type="match status" value="1"/>
</dbReference>
<protein>
    <submittedName>
        <fullName evidence="16">Dipeptidyl aminopeptidase-like protein 6</fullName>
    </submittedName>
</protein>
<gene>
    <name evidence="16" type="primary">LOC106821597</name>
</gene>
<dbReference type="SUPFAM" id="SSF82171">
    <property type="entry name" value="DPP6 N-terminal domain-like"/>
    <property type="match status" value="1"/>
</dbReference>
<keyword evidence="7" id="KW-0735">Signal-anchor</keyword>
<dbReference type="InterPro" id="IPR050278">
    <property type="entry name" value="Serine_Prot_S9B/DPPIV"/>
</dbReference>
<keyword evidence="2" id="KW-0031">Aminopeptidase</keyword>
<feature type="domain" description="Peptidase S9 prolyl oligopeptidase catalytic" evidence="13">
    <location>
        <begin position="611"/>
        <end position="796"/>
    </location>
</feature>
<organism evidence="15 16">
    <name type="scientific">Priapulus caudatus</name>
    <name type="common">Priapulid worm</name>
    <dbReference type="NCBI Taxonomy" id="37621"/>
    <lineage>
        <taxon>Eukaryota</taxon>
        <taxon>Metazoa</taxon>
        <taxon>Ecdysozoa</taxon>
        <taxon>Scalidophora</taxon>
        <taxon>Priapulida</taxon>
        <taxon>Priapulimorpha</taxon>
        <taxon>Priapulimorphida</taxon>
        <taxon>Priapulidae</taxon>
        <taxon>Priapulus</taxon>
    </lineage>
</organism>
<evidence type="ECO:0000256" key="5">
    <source>
        <dbReference type="ARBA" id="ARBA00022801"/>
    </source>
</evidence>
<dbReference type="InterPro" id="IPR001375">
    <property type="entry name" value="Peptidase_S9_cat"/>
</dbReference>
<evidence type="ECO:0000256" key="7">
    <source>
        <dbReference type="ARBA" id="ARBA00022968"/>
    </source>
</evidence>
<feature type="transmembrane region" description="Helical" evidence="12">
    <location>
        <begin position="31"/>
        <end position="52"/>
    </location>
</feature>
<keyword evidence="6" id="KW-0720">Serine protease</keyword>
<dbReference type="RefSeq" id="XP_014681966.1">
    <property type="nucleotide sequence ID" value="XM_014826480.1"/>
</dbReference>
<dbReference type="GeneID" id="106821597"/>
<sequence>MRKVPNPRHKGGFKSLELVGGQPSERNWRGIGIAVLVILIVFALIVTAVVVLTPAEEDNFKGERMVFDQLFTDAFDTDKYSITWIRGDKFVYRNDDGALVIQDTRLLGEGLGPNATLRILMDNSTFRRLNTDVYYVSPDVKYVLLAYDIEPVWRHSSLQRYSLYDVETQVLKDVYAESSDENGKLQYCGWAPVGHSLAMVYKNNIYYKQDAWDAEKPLRVTHDGEMAVVFNGIPDWVYEEEIIRSDHAIWWSPSGHKLCYATFNDTEVKPYYFPIYGDEMDPYTTVKEMRYPKVNTLNRSTLTPKSNVTLSVFDTRNPTVIVTLKPPAYIASLPEHYFTQVSFIDDSQVSVIFMNRQQNVSVFSLCSTTSYGQCNSQYTYMERHGWVEVYKPPVFADDLRSYFYILPQRDASHGDFMHVTMLDMSDNKREVHEIPLTHGTFDVTGIVGYNHDKHTVYYIATDNHREYARRRHLWSVGTPQADNPKRPVCLTCELDDDCQFYDAHFSESATYYVLHCQGPGIPKWTLHSIEQLDPVSILYDSAELRITVENTALPKKIYFQVPVNDNYKLNVEMYLPIEYKEEEVITYPLLIDAGNKFYGGPGTQKVQERFKVDWQTYLASSRSIIVASIDGRGSSCQGNMMKYEIYRHLGRKEIADQLVATHFIRDNYKFVDPQKVAIWGWSYGGYVAARALSHPLNRNNDIFQCGIAVAPITNWRLYDSVYTERFMGLPGAMDNYAEYEASSVMLNAANFADVDFLIVHGESDDNVHFQHSAVLMKELQLNKIQFSSMVYPDQNNNLARTSRHLHTLLINRLDSCFSEIPEEEDADIPNVVESSRQPAQYP</sequence>
<dbReference type="PANTHER" id="PTHR11731:SF200">
    <property type="entry name" value="DIPEPTIDYL PEPTIDASE 10, ISOFORM B"/>
    <property type="match status" value="1"/>
</dbReference>
<reference evidence="16" key="1">
    <citation type="submission" date="2025-08" db="UniProtKB">
        <authorList>
            <consortium name="RefSeq"/>
        </authorList>
    </citation>
    <scope>IDENTIFICATION</scope>
</reference>
<name>A0ABM1FBZ5_PRICU</name>
<keyword evidence="3" id="KW-0645">Protease</keyword>
<keyword evidence="9 12" id="KW-0472">Membrane</keyword>
<dbReference type="InterPro" id="IPR029058">
    <property type="entry name" value="AB_hydrolase_fold"/>
</dbReference>
<evidence type="ECO:0000256" key="11">
    <source>
        <dbReference type="ARBA" id="ARBA00037847"/>
    </source>
</evidence>
<keyword evidence="15" id="KW-1185">Reference proteome</keyword>
<accession>A0ABM1FBZ5</accession>
<dbReference type="Gene3D" id="3.40.50.1820">
    <property type="entry name" value="alpha/beta hydrolase"/>
    <property type="match status" value="1"/>
</dbReference>
<feature type="domain" description="Dipeptidylpeptidase IV N-terminal" evidence="14">
    <location>
        <begin position="137"/>
        <end position="522"/>
    </location>
</feature>
<proteinExistence type="predicted"/>
<evidence type="ECO:0000256" key="12">
    <source>
        <dbReference type="SAM" id="Phobius"/>
    </source>
</evidence>
<keyword evidence="4 12" id="KW-0812">Transmembrane</keyword>
<dbReference type="Pfam" id="PF00930">
    <property type="entry name" value="DPPIV_N"/>
    <property type="match status" value="1"/>
</dbReference>
<evidence type="ECO:0000256" key="8">
    <source>
        <dbReference type="ARBA" id="ARBA00022989"/>
    </source>
</evidence>
<evidence type="ECO:0000256" key="4">
    <source>
        <dbReference type="ARBA" id="ARBA00022692"/>
    </source>
</evidence>
<keyword evidence="10" id="KW-0325">Glycoprotein</keyword>
<evidence type="ECO:0000259" key="13">
    <source>
        <dbReference type="Pfam" id="PF00326"/>
    </source>
</evidence>
<evidence type="ECO:0000259" key="14">
    <source>
        <dbReference type="Pfam" id="PF00930"/>
    </source>
</evidence>
<evidence type="ECO:0000256" key="9">
    <source>
        <dbReference type="ARBA" id="ARBA00023136"/>
    </source>
</evidence>
<dbReference type="SUPFAM" id="SSF53474">
    <property type="entry name" value="alpha/beta-Hydrolases"/>
    <property type="match status" value="1"/>
</dbReference>
<dbReference type="Pfam" id="PF00326">
    <property type="entry name" value="Peptidase_S9"/>
    <property type="match status" value="1"/>
</dbReference>
<keyword evidence="5" id="KW-0378">Hydrolase</keyword>
<evidence type="ECO:0000313" key="16">
    <source>
        <dbReference type="RefSeq" id="XP_014681966.1"/>
    </source>
</evidence>
<evidence type="ECO:0000256" key="1">
    <source>
        <dbReference type="ARBA" id="ARBA00004606"/>
    </source>
</evidence>
<dbReference type="PANTHER" id="PTHR11731">
    <property type="entry name" value="PROTEASE FAMILY S9B,C DIPEPTIDYL-PEPTIDASE IV-RELATED"/>
    <property type="match status" value="1"/>
</dbReference>